<organism evidence="2 3">
    <name type="scientific">Mixta intestinalis</name>
    <dbReference type="NCBI Taxonomy" id="1615494"/>
    <lineage>
        <taxon>Bacteria</taxon>
        <taxon>Pseudomonadati</taxon>
        <taxon>Pseudomonadota</taxon>
        <taxon>Gammaproteobacteria</taxon>
        <taxon>Enterobacterales</taxon>
        <taxon>Erwiniaceae</taxon>
        <taxon>Mixta</taxon>
    </lineage>
</organism>
<sequence>MKYLVNTAAVLNFPDGTKVALAPGVQDYPEKVAAHWAFSAHARPLSASDVAESEQQKTMAEQIAALKAENAEKDALILTLQAQLATGGGAQENAGADGETNPKKDGASGKKQQTANS</sequence>
<accession>A0A6P1PY60</accession>
<dbReference type="OrthoDB" id="6624017at2"/>
<dbReference type="KEGG" id="mint:C7M51_01569"/>
<protein>
    <recommendedName>
        <fullName evidence="4">Bacteriophage protein</fullName>
    </recommendedName>
</protein>
<evidence type="ECO:0000256" key="1">
    <source>
        <dbReference type="SAM" id="MobiDB-lite"/>
    </source>
</evidence>
<name>A0A6P1PY60_9GAMM</name>
<evidence type="ECO:0000313" key="2">
    <source>
        <dbReference type="EMBL" id="QHM71283.1"/>
    </source>
</evidence>
<reference evidence="2 3" key="1">
    <citation type="submission" date="2018-03" db="EMBL/GenBank/DDBJ databases">
        <title>Pantoea intestinalis SRCM103226 isolated form the mealworm.</title>
        <authorList>
            <person name="Jeong D.-Y."/>
            <person name="Kim J.W."/>
        </authorList>
    </citation>
    <scope>NUCLEOTIDE SEQUENCE [LARGE SCALE GENOMIC DNA]</scope>
    <source>
        <strain evidence="2 3">SRCM103226</strain>
    </source>
</reference>
<evidence type="ECO:0000313" key="3">
    <source>
        <dbReference type="Proteomes" id="UP000464053"/>
    </source>
</evidence>
<dbReference type="Proteomes" id="UP000464053">
    <property type="component" value="Chromosome"/>
</dbReference>
<dbReference type="RefSeq" id="WP_160621284.1">
    <property type="nucleotide sequence ID" value="NZ_CP028271.1"/>
</dbReference>
<feature type="region of interest" description="Disordered" evidence="1">
    <location>
        <begin position="89"/>
        <end position="117"/>
    </location>
</feature>
<keyword evidence="3" id="KW-1185">Reference proteome</keyword>
<dbReference type="EMBL" id="CP028271">
    <property type="protein sequence ID" value="QHM71283.1"/>
    <property type="molecule type" value="Genomic_DNA"/>
</dbReference>
<dbReference type="AlphaFoldDB" id="A0A6P1PY60"/>
<evidence type="ECO:0008006" key="4">
    <source>
        <dbReference type="Google" id="ProtNLM"/>
    </source>
</evidence>
<proteinExistence type="predicted"/>
<gene>
    <name evidence="2" type="ORF">C7M51_01569</name>
</gene>